<name>R4WCQ9_RIPPE</name>
<evidence type="ECO:0000256" key="1">
    <source>
        <dbReference type="SAM" id="MobiDB-lite"/>
    </source>
</evidence>
<feature type="signal peptide" evidence="2">
    <location>
        <begin position="1"/>
        <end position="16"/>
    </location>
</feature>
<sequence length="222" mass="24137">MFALLTALLLACSAAAQRPVLVNDMVDKQMAAHNAMLTKLGLGMTNISAGETNGVQFSKGIQLGLNTLKRTGDSYSIQTSKDKISYKYQVGYSLLLFAFGKITINGKDMSGYFRVKDNSMNFDFTVHNDGQNCEVILDEYKFSKFGDVLYETSESSSNNGVLSTDLKETLLNHVNEQIHNKKPGVEAHLQALCRPSSIPHGKPTITGPALAVTTEPPLAAKD</sequence>
<organism evidence="3">
    <name type="scientific">Riptortus pedestris</name>
    <name type="common">Bean bug</name>
    <dbReference type="NCBI Taxonomy" id="329032"/>
    <lineage>
        <taxon>Eukaryota</taxon>
        <taxon>Metazoa</taxon>
        <taxon>Ecdysozoa</taxon>
        <taxon>Arthropoda</taxon>
        <taxon>Hexapoda</taxon>
        <taxon>Insecta</taxon>
        <taxon>Pterygota</taxon>
        <taxon>Neoptera</taxon>
        <taxon>Paraneoptera</taxon>
        <taxon>Hemiptera</taxon>
        <taxon>Heteroptera</taxon>
        <taxon>Panheteroptera</taxon>
        <taxon>Pentatomomorpha</taxon>
        <taxon>Coreoidea</taxon>
        <taxon>Alydidae</taxon>
        <taxon>Riptortus</taxon>
    </lineage>
</organism>
<dbReference type="AlphaFoldDB" id="R4WCQ9"/>
<feature type="region of interest" description="Disordered" evidence="1">
    <location>
        <begin position="201"/>
        <end position="222"/>
    </location>
</feature>
<protein>
    <submittedName>
        <fullName evidence="3">Uncharacterized protein</fullName>
    </submittedName>
</protein>
<evidence type="ECO:0000313" key="3">
    <source>
        <dbReference type="EMBL" id="BAN20293.1"/>
    </source>
</evidence>
<reference evidence="3" key="1">
    <citation type="journal article" date="2013" name="PLoS ONE">
        <title>Gene expression in gut symbiotic organ of stinkbug affected by extracellular bacterial symbiont.</title>
        <authorList>
            <person name="Futahashi R."/>
            <person name="Tanaka K."/>
            <person name="Tanahashi M."/>
            <person name="Nikoh N."/>
            <person name="Kikuchi Y."/>
            <person name="Lee B.L."/>
            <person name="Fukatsu T."/>
        </authorList>
    </citation>
    <scope>NUCLEOTIDE SEQUENCE</scope>
    <source>
        <tissue evidence="3">Midgut</tissue>
    </source>
</reference>
<keyword evidence="2" id="KW-0732">Signal</keyword>
<accession>R4WCQ9</accession>
<dbReference type="EMBL" id="AK417078">
    <property type="protein sequence ID" value="BAN20293.1"/>
    <property type="molecule type" value="mRNA"/>
</dbReference>
<evidence type="ECO:0000256" key="2">
    <source>
        <dbReference type="SAM" id="SignalP"/>
    </source>
</evidence>
<proteinExistence type="evidence at transcript level"/>
<feature type="chain" id="PRO_5004372118" evidence="2">
    <location>
        <begin position="17"/>
        <end position="222"/>
    </location>
</feature>